<evidence type="ECO:0000313" key="2">
    <source>
        <dbReference type="Proteomes" id="UP001549366"/>
    </source>
</evidence>
<comment type="caution">
    <text evidence="1">The sequence shown here is derived from an EMBL/GenBank/DDBJ whole genome shotgun (WGS) entry which is preliminary data.</text>
</comment>
<organism evidence="1 2">
    <name type="scientific">Endozoicomonas lisbonensis</name>
    <dbReference type="NCBI Taxonomy" id="3120522"/>
    <lineage>
        <taxon>Bacteria</taxon>
        <taxon>Pseudomonadati</taxon>
        <taxon>Pseudomonadota</taxon>
        <taxon>Gammaproteobacteria</taxon>
        <taxon>Oceanospirillales</taxon>
        <taxon>Endozoicomonadaceae</taxon>
        <taxon>Endozoicomonas</taxon>
    </lineage>
</organism>
<dbReference type="RefSeq" id="WP_354007651.1">
    <property type="nucleotide sequence ID" value="NZ_JBEWTA010000001.1"/>
</dbReference>
<evidence type="ECO:0000313" key="1">
    <source>
        <dbReference type="EMBL" id="MET4757500.1"/>
    </source>
</evidence>
<reference evidence="1 2" key="1">
    <citation type="submission" date="2024-06" db="EMBL/GenBank/DDBJ databases">
        <title>Genomic Encyclopedia of Type Strains, Phase V (KMG-V): Genome sequencing to study the core and pangenomes of soil and plant-associated prokaryotes.</title>
        <authorList>
            <person name="Whitman W."/>
        </authorList>
    </citation>
    <scope>NUCLEOTIDE SEQUENCE [LARGE SCALE GENOMIC DNA]</scope>
    <source>
        <strain evidence="1 2">NE40</strain>
    </source>
</reference>
<keyword evidence="2" id="KW-1185">Reference proteome</keyword>
<dbReference type="EMBL" id="JBEWTB010000002">
    <property type="protein sequence ID" value="MET4757500.1"/>
    <property type="molecule type" value="Genomic_DNA"/>
</dbReference>
<dbReference type="Proteomes" id="UP001549366">
    <property type="component" value="Unassembled WGS sequence"/>
</dbReference>
<protein>
    <recommendedName>
        <fullName evidence="3">Transglutaminase-like domain-containing protein</fullName>
    </recommendedName>
</protein>
<name>A0ABV2SIC5_9GAMM</name>
<sequence>MSLFAAQELVKLTRLFYKGSLKSSNKRYSCAYGTAPLDRKNRRNINCDKANKALAAMKSPGEIYKILEGCDPQNRFGNCTQYSMIAAKYGLMKKVPNIWIAAHEDRVHVFLVLTQESFQFKSLTIADFSKVGDKAFFICDPWFNVACEVGLYKAMIMTKSSQWAQQGKEIFSNLVPDPEPVLEWVNRLFVGRIWFQQLTDKDGKPTQFYTERFLNF</sequence>
<proteinExistence type="predicted"/>
<evidence type="ECO:0008006" key="3">
    <source>
        <dbReference type="Google" id="ProtNLM"/>
    </source>
</evidence>
<gene>
    <name evidence="1" type="ORF">V5J35_002692</name>
</gene>
<accession>A0ABV2SIC5</accession>